<gene>
    <name evidence="2" type="ORF">CPLU01_02562</name>
</gene>
<name>A0A8H6NMT4_9PEZI</name>
<dbReference type="EMBL" id="WIGO01000020">
    <property type="protein sequence ID" value="KAF6838201.1"/>
    <property type="molecule type" value="Genomic_DNA"/>
</dbReference>
<feature type="region of interest" description="Disordered" evidence="1">
    <location>
        <begin position="1"/>
        <end position="52"/>
    </location>
</feature>
<dbReference type="Proteomes" id="UP000654918">
    <property type="component" value="Unassembled WGS sequence"/>
</dbReference>
<evidence type="ECO:0000256" key="1">
    <source>
        <dbReference type="SAM" id="MobiDB-lite"/>
    </source>
</evidence>
<proteinExistence type="predicted"/>
<keyword evidence="3" id="KW-1185">Reference proteome</keyword>
<evidence type="ECO:0000313" key="2">
    <source>
        <dbReference type="EMBL" id="KAF6838201.1"/>
    </source>
</evidence>
<organism evidence="2 3">
    <name type="scientific">Colletotrichum plurivorum</name>
    <dbReference type="NCBI Taxonomy" id="2175906"/>
    <lineage>
        <taxon>Eukaryota</taxon>
        <taxon>Fungi</taxon>
        <taxon>Dikarya</taxon>
        <taxon>Ascomycota</taxon>
        <taxon>Pezizomycotina</taxon>
        <taxon>Sordariomycetes</taxon>
        <taxon>Hypocreomycetidae</taxon>
        <taxon>Glomerellales</taxon>
        <taxon>Glomerellaceae</taxon>
        <taxon>Colletotrichum</taxon>
        <taxon>Colletotrichum orchidearum species complex</taxon>
    </lineage>
</organism>
<comment type="caution">
    <text evidence="2">The sequence shown here is derived from an EMBL/GenBank/DDBJ whole genome shotgun (WGS) entry which is preliminary data.</text>
</comment>
<sequence length="284" mass="32593">MYASYLPQRLLPDPDTTGSPRRQWNRGILIPPTKIQPYTHRQAKHDSDTDLPLSRRPKVVRAALPQQEFAHAFEKKKDTHELPNNRSLRRHFVPSPRQAPHASIPIFLDSPDPSGGAHLVDEPVVCLCFAMRNRRQIEAKDRGVCFKAATYHFLYTRGMEGPVSRGNGSPFYELSLPGYSLMFILDGKTERGRERRGTDEGRRWNEKCVEWWMEVMKDVFLLAWTSASTLPFYTYLLACIIARAQCSFILCSALVGYLHREVMCCALRLRNDVLCALQPRQTTD</sequence>
<protein>
    <submittedName>
        <fullName evidence="2">Uncharacterized protein</fullName>
    </submittedName>
</protein>
<reference evidence="2" key="1">
    <citation type="journal article" date="2020" name="Phytopathology">
        <title>Genome Sequence Resources of Colletotrichum truncatum, C. plurivorum, C. musicola, and C. sojae: Four Species Pathogenic to Soybean (Glycine max).</title>
        <authorList>
            <person name="Rogerio F."/>
            <person name="Boufleur T.R."/>
            <person name="Ciampi-Guillardi M."/>
            <person name="Sukno S.A."/>
            <person name="Thon M.R."/>
            <person name="Massola Junior N.S."/>
            <person name="Baroncelli R."/>
        </authorList>
    </citation>
    <scope>NUCLEOTIDE SEQUENCE</scope>
    <source>
        <strain evidence="2">LFN00145</strain>
    </source>
</reference>
<accession>A0A8H6NMT4</accession>
<dbReference type="AlphaFoldDB" id="A0A8H6NMT4"/>
<evidence type="ECO:0000313" key="3">
    <source>
        <dbReference type="Proteomes" id="UP000654918"/>
    </source>
</evidence>